<evidence type="ECO:0008006" key="4">
    <source>
        <dbReference type="Google" id="ProtNLM"/>
    </source>
</evidence>
<keyword evidence="1" id="KW-0732">Signal</keyword>
<accession>A0ABS5KFH9</accession>
<dbReference type="Proteomes" id="UP000721861">
    <property type="component" value="Unassembled WGS sequence"/>
</dbReference>
<organism evidence="2 3">
    <name type="scientific">Carboxylicivirga mesophila</name>
    <dbReference type="NCBI Taxonomy" id="1166478"/>
    <lineage>
        <taxon>Bacteria</taxon>
        <taxon>Pseudomonadati</taxon>
        <taxon>Bacteroidota</taxon>
        <taxon>Bacteroidia</taxon>
        <taxon>Marinilabiliales</taxon>
        <taxon>Marinilabiliaceae</taxon>
        <taxon>Carboxylicivirga</taxon>
    </lineage>
</organism>
<protein>
    <recommendedName>
        <fullName evidence="4">DUF2946 domain-containing protein</fullName>
    </recommendedName>
</protein>
<comment type="caution">
    <text evidence="2">The sequence shown here is derived from an EMBL/GenBank/DDBJ whole genome shotgun (WGS) entry which is preliminary data.</text>
</comment>
<keyword evidence="3" id="KW-1185">Reference proteome</keyword>
<dbReference type="EMBL" id="JAGUCN010000024">
    <property type="protein sequence ID" value="MBS2213271.1"/>
    <property type="molecule type" value="Genomic_DNA"/>
</dbReference>
<name>A0ABS5KFH9_9BACT</name>
<evidence type="ECO:0000313" key="2">
    <source>
        <dbReference type="EMBL" id="MBS2213271.1"/>
    </source>
</evidence>
<reference evidence="2 3" key="1">
    <citation type="journal article" date="2014" name="Int. J. Syst. Evol. Microbiol.">
        <title>Carboxylicivirga gen. nov. in the family Marinilabiliaceae with two novel species, Carboxylicivirga mesophila sp. nov. and Carboxylicivirga taeanensis sp. nov., and reclassification of Cytophaga fermentans as Saccharicrinis fermentans gen. nov., comb. nov.</title>
        <authorList>
            <person name="Yang S.H."/>
            <person name="Seo H.S."/>
            <person name="Woo J.H."/>
            <person name="Oh H.M."/>
            <person name="Jang H."/>
            <person name="Lee J.H."/>
            <person name="Kim S.J."/>
            <person name="Kwon K.K."/>
        </authorList>
    </citation>
    <scope>NUCLEOTIDE SEQUENCE [LARGE SCALE GENOMIC DNA]</scope>
    <source>
        <strain evidence="2 3">JCM 18290</strain>
    </source>
</reference>
<evidence type="ECO:0000313" key="3">
    <source>
        <dbReference type="Proteomes" id="UP000721861"/>
    </source>
</evidence>
<sequence>MHKWRSHMAFLLLAIYSVVFAHNVIPHHHHMDLGANVVAMFCDEDATHHHHEGHGSHQHHFSGIQHSDANLTHEHNNEEHAACHFDVRPVAAKSLDFHPYLVVNHTFQLQVSVKELPKYDIDHSPIKFPEGYNFAVPLRAPPVSV</sequence>
<feature type="chain" id="PRO_5046151094" description="DUF2946 domain-containing protein" evidence="1">
    <location>
        <begin position="22"/>
        <end position="145"/>
    </location>
</feature>
<gene>
    <name evidence="2" type="ORF">KEM09_17790</name>
</gene>
<evidence type="ECO:0000256" key="1">
    <source>
        <dbReference type="SAM" id="SignalP"/>
    </source>
</evidence>
<proteinExistence type="predicted"/>
<feature type="signal peptide" evidence="1">
    <location>
        <begin position="1"/>
        <end position="21"/>
    </location>
</feature>
<dbReference type="RefSeq" id="WP_212230338.1">
    <property type="nucleotide sequence ID" value="NZ_JAGUCN010000024.1"/>
</dbReference>